<name>A0A0F8YQW2_9ZZZZ</name>
<evidence type="ECO:0000313" key="1">
    <source>
        <dbReference type="EMBL" id="KKK83823.1"/>
    </source>
</evidence>
<reference evidence="1" key="1">
    <citation type="journal article" date="2015" name="Nature">
        <title>Complex archaea that bridge the gap between prokaryotes and eukaryotes.</title>
        <authorList>
            <person name="Spang A."/>
            <person name="Saw J.H."/>
            <person name="Jorgensen S.L."/>
            <person name="Zaremba-Niedzwiedzka K."/>
            <person name="Martijn J."/>
            <person name="Lind A.E."/>
            <person name="van Eijk R."/>
            <person name="Schleper C."/>
            <person name="Guy L."/>
            <person name="Ettema T.J."/>
        </authorList>
    </citation>
    <scope>NUCLEOTIDE SEQUENCE</scope>
</reference>
<dbReference type="AlphaFoldDB" id="A0A0F8YQW2"/>
<proteinExistence type="predicted"/>
<gene>
    <name evidence="1" type="ORF">LCGC14_2789510</name>
</gene>
<comment type="caution">
    <text evidence="1">The sequence shown here is derived from an EMBL/GenBank/DDBJ whole genome shotgun (WGS) entry which is preliminary data.</text>
</comment>
<organism evidence="1">
    <name type="scientific">marine sediment metagenome</name>
    <dbReference type="NCBI Taxonomy" id="412755"/>
    <lineage>
        <taxon>unclassified sequences</taxon>
        <taxon>metagenomes</taxon>
        <taxon>ecological metagenomes</taxon>
    </lineage>
</organism>
<sequence>MKKQTSVIMDRKELHGCFLLASPPATNTTITQHKKPAVEFTIHPLGKVGTKYQYLVECDVPIRWDRLQSVYKQTQQQDIPLAERLLKAVE</sequence>
<accession>A0A0F8YQW2</accession>
<protein>
    <submittedName>
        <fullName evidence="1">Uncharacterized protein</fullName>
    </submittedName>
</protein>
<dbReference type="EMBL" id="LAZR01052052">
    <property type="protein sequence ID" value="KKK83823.1"/>
    <property type="molecule type" value="Genomic_DNA"/>
</dbReference>